<keyword evidence="2" id="KW-1185">Reference proteome</keyword>
<dbReference type="EMBL" id="MU853402">
    <property type="protein sequence ID" value="KAK4137170.1"/>
    <property type="molecule type" value="Genomic_DNA"/>
</dbReference>
<protein>
    <submittedName>
        <fullName evidence="1">Uncharacterized protein</fullName>
    </submittedName>
</protein>
<evidence type="ECO:0000313" key="2">
    <source>
        <dbReference type="Proteomes" id="UP001304895"/>
    </source>
</evidence>
<gene>
    <name evidence="1" type="ORF">BT67DRAFT_438425</name>
</gene>
<dbReference type="AlphaFoldDB" id="A0AAN6UQU4"/>
<accession>A0AAN6UQU4</accession>
<name>A0AAN6UQU4_9PEZI</name>
<organism evidence="1 2">
    <name type="scientific">Trichocladium antarcticum</name>
    <dbReference type="NCBI Taxonomy" id="1450529"/>
    <lineage>
        <taxon>Eukaryota</taxon>
        <taxon>Fungi</taxon>
        <taxon>Dikarya</taxon>
        <taxon>Ascomycota</taxon>
        <taxon>Pezizomycotina</taxon>
        <taxon>Sordariomycetes</taxon>
        <taxon>Sordariomycetidae</taxon>
        <taxon>Sordariales</taxon>
        <taxon>Chaetomiaceae</taxon>
        <taxon>Trichocladium</taxon>
    </lineage>
</organism>
<evidence type="ECO:0000313" key="1">
    <source>
        <dbReference type="EMBL" id="KAK4137170.1"/>
    </source>
</evidence>
<reference evidence="1" key="1">
    <citation type="journal article" date="2023" name="Mol. Phylogenet. Evol.">
        <title>Genome-scale phylogeny and comparative genomics of the fungal order Sordariales.</title>
        <authorList>
            <person name="Hensen N."/>
            <person name="Bonometti L."/>
            <person name="Westerberg I."/>
            <person name="Brannstrom I.O."/>
            <person name="Guillou S."/>
            <person name="Cros-Aarteil S."/>
            <person name="Calhoun S."/>
            <person name="Haridas S."/>
            <person name="Kuo A."/>
            <person name="Mondo S."/>
            <person name="Pangilinan J."/>
            <person name="Riley R."/>
            <person name="LaButti K."/>
            <person name="Andreopoulos B."/>
            <person name="Lipzen A."/>
            <person name="Chen C."/>
            <person name="Yan M."/>
            <person name="Daum C."/>
            <person name="Ng V."/>
            <person name="Clum A."/>
            <person name="Steindorff A."/>
            <person name="Ohm R.A."/>
            <person name="Martin F."/>
            <person name="Silar P."/>
            <person name="Natvig D.O."/>
            <person name="Lalanne C."/>
            <person name="Gautier V."/>
            <person name="Ament-Velasquez S.L."/>
            <person name="Kruys A."/>
            <person name="Hutchinson M.I."/>
            <person name="Powell A.J."/>
            <person name="Barry K."/>
            <person name="Miller A.N."/>
            <person name="Grigoriev I.V."/>
            <person name="Debuchy R."/>
            <person name="Gladieux P."/>
            <person name="Hiltunen Thoren M."/>
            <person name="Johannesson H."/>
        </authorList>
    </citation>
    <scope>NUCLEOTIDE SEQUENCE</scope>
    <source>
        <strain evidence="1">CBS 123565</strain>
    </source>
</reference>
<sequence>MWPSSTSPHSRLPTFTFSVIALSASADYSCALLFKWFDPNSVRENSITAGTCHSFWSWDSATILNSSNDGTSHAVGYRLCWLDQDTSFKLAVPSFWHPGSFSLELVHRYRDDENLTRPWDHPTTFAQAEVRIGAEQKRGNYIHHYTRGPVNGTVVGIAD</sequence>
<comment type="caution">
    <text evidence="1">The sequence shown here is derived from an EMBL/GenBank/DDBJ whole genome shotgun (WGS) entry which is preliminary data.</text>
</comment>
<reference evidence="1" key="2">
    <citation type="submission" date="2023-05" db="EMBL/GenBank/DDBJ databases">
        <authorList>
            <consortium name="Lawrence Berkeley National Laboratory"/>
            <person name="Steindorff A."/>
            <person name="Hensen N."/>
            <person name="Bonometti L."/>
            <person name="Westerberg I."/>
            <person name="Brannstrom I.O."/>
            <person name="Guillou S."/>
            <person name="Cros-Aarteil S."/>
            <person name="Calhoun S."/>
            <person name="Haridas S."/>
            <person name="Kuo A."/>
            <person name="Mondo S."/>
            <person name="Pangilinan J."/>
            <person name="Riley R."/>
            <person name="Labutti K."/>
            <person name="Andreopoulos B."/>
            <person name="Lipzen A."/>
            <person name="Chen C."/>
            <person name="Yanf M."/>
            <person name="Daum C."/>
            <person name="Ng V."/>
            <person name="Clum A."/>
            <person name="Ohm R."/>
            <person name="Martin F."/>
            <person name="Silar P."/>
            <person name="Natvig D."/>
            <person name="Lalanne C."/>
            <person name="Gautier V."/>
            <person name="Ament-Velasquez S.L."/>
            <person name="Kruys A."/>
            <person name="Hutchinson M.I."/>
            <person name="Powell A.J."/>
            <person name="Barry K."/>
            <person name="Miller A.N."/>
            <person name="Grigoriev I.V."/>
            <person name="Debuchy R."/>
            <person name="Gladieux P."/>
            <person name="Thoren M.H."/>
            <person name="Johannesson H."/>
        </authorList>
    </citation>
    <scope>NUCLEOTIDE SEQUENCE</scope>
    <source>
        <strain evidence="1">CBS 123565</strain>
    </source>
</reference>
<dbReference type="Proteomes" id="UP001304895">
    <property type="component" value="Unassembled WGS sequence"/>
</dbReference>
<proteinExistence type="predicted"/>